<dbReference type="SUPFAM" id="SSF47384">
    <property type="entry name" value="Homodimeric domain of signal transducing histidine kinase"/>
    <property type="match status" value="1"/>
</dbReference>
<reference evidence="10 11" key="1">
    <citation type="submission" date="2017-08" db="EMBL/GenBank/DDBJ databases">
        <title>Infants hospitalized years apart are colonized by the same room-sourced microbial strains.</title>
        <authorList>
            <person name="Brooks B."/>
            <person name="Olm M.R."/>
            <person name="Firek B.A."/>
            <person name="Baker R."/>
            <person name="Thomas B.C."/>
            <person name="Morowitz M.J."/>
            <person name="Banfield J.F."/>
        </authorList>
    </citation>
    <scope>NUCLEOTIDE SEQUENCE [LARGE SCALE GENOMIC DNA]</scope>
    <source>
        <strain evidence="10">S2_018_000_R3_110</strain>
    </source>
</reference>
<dbReference type="Pfam" id="PF00512">
    <property type="entry name" value="HisKA"/>
    <property type="match status" value="1"/>
</dbReference>
<dbReference type="GO" id="GO:0016036">
    <property type="term" value="P:cellular response to phosphate starvation"/>
    <property type="evidence" value="ECO:0007669"/>
    <property type="project" value="TreeGrafter"/>
</dbReference>
<protein>
    <recommendedName>
        <fullName evidence="2">histidine kinase</fullName>
        <ecNumber evidence="2">2.7.13.3</ecNumber>
    </recommendedName>
</protein>
<feature type="domain" description="Histidine kinase" evidence="9">
    <location>
        <begin position="179"/>
        <end position="396"/>
    </location>
</feature>
<evidence type="ECO:0000256" key="7">
    <source>
        <dbReference type="ARBA" id="ARBA00023136"/>
    </source>
</evidence>
<organism evidence="10 11">
    <name type="scientific">Sphingomonas hengshuiensis</name>
    <dbReference type="NCBI Taxonomy" id="1609977"/>
    <lineage>
        <taxon>Bacteria</taxon>
        <taxon>Pseudomonadati</taxon>
        <taxon>Pseudomonadota</taxon>
        <taxon>Alphaproteobacteria</taxon>
        <taxon>Sphingomonadales</taxon>
        <taxon>Sphingomonadaceae</taxon>
        <taxon>Sphingomonas</taxon>
    </lineage>
</organism>
<evidence type="ECO:0000256" key="1">
    <source>
        <dbReference type="ARBA" id="ARBA00000085"/>
    </source>
</evidence>
<comment type="caution">
    <text evidence="10">The sequence shown here is derived from an EMBL/GenBank/DDBJ whole genome shotgun (WGS) entry which is preliminary data.</text>
</comment>
<sequence>MDEFGPRLPLALVIAVGVALLALLLGAGINASAVVLVGAVAAVLVAGLHAPQRRPTESPDTARQHAAAATQSAIDAVDEPILVIAAGHVEAANPAALALLGQHVVGGDVRLAIRHPAAAERLFGTRDDREPVGLVGLGARDQSWEMRVRPLTHDRRLVHLVDRTGNRATERMRVDFVANASHELRTPLASLLGFIETLRDEAGEDAGVRERFLKVMNDEARRMQRLIDDLISLSRIEAEKYRPPDQAVDLSAMVPAVRDELAATNPTRGADIALTIDGDVTVIGDRAQLSQLLHNVLGNAMKYGRAGTPVEVRLTPRDTMAELVVRDHGEGVAVEHLPRLTERFYRVDSGRSRALGGTGLGLAIVKHIVERHRGRIDIGSVVGVGTTVSVLLPLHGVMKP</sequence>
<keyword evidence="8" id="KW-1133">Transmembrane helix</keyword>
<dbReference type="AlphaFoldDB" id="A0A2W5B9U3"/>
<evidence type="ECO:0000256" key="5">
    <source>
        <dbReference type="ARBA" id="ARBA00022777"/>
    </source>
</evidence>
<dbReference type="EMBL" id="QFNF01000017">
    <property type="protein sequence ID" value="PZO77708.1"/>
    <property type="molecule type" value="Genomic_DNA"/>
</dbReference>
<dbReference type="InterPro" id="IPR050351">
    <property type="entry name" value="BphY/WalK/GraS-like"/>
</dbReference>
<dbReference type="PROSITE" id="PS50109">
    <property type="entry name" value="HIS_KIN"/>
    <property type="match status" value="1"/>
</dbReference>
<keyword evidence="7 8" id="KW-0472">Membrane</keyword>
<dbReference type="InterPro" id="IPR036890">
    <property type="entry name" value="HATPase_C_sf"/>
</dbReference>
<evidence type="ECO:0000256" key="6">
    <source>
        <dbReference type="ARBA" id="ARBA00023012"/>
    </source>
</evidence>
<dbReference type="FunFam" id="1.10.287.130:FF:000001">
    <property type="entry name" value="Two-component sensor histidine kinase"/>
    <property type="match status" value="1"/>
</dbReference>
<dbReference type="InterPro" id="IPR036097">
    <property type="entry name" value="HisK_dim/P_sf"/>
</dbReference>
<dbReference type="EC" id="2.7.13.3" evidence="2"/>
<evidence type="ECO:0000259" key="9">
    <source>
        <dbReference type="PROSITE" id="PS50109"/>
    </source>
</evidence>
<dbReference type="InterPro" id="IPR000014">
    <property type="entry name" value="PAS"/>
</dbReference>
<evidence type="ECO:0000256" key="3">
    <source>
        <dbReference type="ARBA" id="ARBA00022553"/>
    </source>
</evidence>
<accession>A0A2W5B9U3</accession>
<dbReference type="PRINTS" id="PR00344">
    <property type="entry name" value="BCTRLSENSOR"/>
</dbReference>
<dbReference type="Pfam" id="PF02518">
    <property type="entry name" value="HATPase_c"/>
    <property type="match status" value="1"/>
</dbReference>
<keyword evidence="4" id="KW-0808">Transferase</keyword>
<evidence type="ECO:0000313" key="11">
    <source>
        <dbReference type="Proteomes" id="UP000248614"/>
    </source>
</evidence>
<evidence type="ECO:0000256" key="8">
    <source>
        <dbReference type="SAM" id="Phobius"/>
    </source>
</evidence>
<dbReference type="FunFam" id="3.30.565.10:FF:000006">
    <property type="entry name" value="Sensor histidine kinase WalK"/>
    <property type="match status" value="1"/>
</dbReference>
<dbReference type="SMART" id="SM00388">
    <property type="entry name" value="HisKA"/>
    <property type="match status" value="1"/>
</dbReference>
<dbReference type="PANTHER" id="PTHR45453:SF1">
    <property type="entry name" value="PHOSPHATE REGULON SENSOR PROTEIN PHOR"/>
    <property type="match status" value="1"/>
</dbReference>
<dbReference type="Proteomes" id="UP000248614">
    <property type="component" value="Unassembled WGS sequence"/>
</dbReference>
<keyword evidence="6" id="KW-0902">Two-component regulatory system</keyword>
<dbReference type="InterPro" id="IPR005467">
    <property type="entry name" value="His_kinase_dom"/>
</dbReference>
<dbReference type="InterPro" id="IPR003594">
    <property type="entry name" value="HATPase_dom"/>
</dbReference>
<dbReference type="PANTHER" id="PTHR45453">
    <property type="entry name" value="PHOSPHATE REGULON SENSOR PROTEIN PHOR"/>
    <property type="match status" value="1"/>
</dbReference>
<keyword evidence="8" id="KW-0812">Transmembrane</keyword>
<dbReference type="GO" id="GO:0004721">
    <property type="term" value="F:phosphoprotein phosphatase activity"/>
    <property type="evidence" value="ECO:0007669"/>
    <property type="project" value="TreeGrafter"/>
</dbReference>
<name>A0A2W5B9U3_9SPHN</name>
<dbReference type="InterPro" id="IPR004358">
    <property type="entry name" value="Sig_transdc_His_kin-like_C"/>
</dbReference>
<evidence type="ECO:0000256" key="4">
    <source>
        <dbReference type="ARBA" id="ARBA00022679"/>
    </source>
</evidence>
<comment type="catalytic activity">
    <reaction evidence="1">
        <text>ATP + protein L-histidine = ADP + protein N-phospho-L-histidine.</text>
        <dbReference type="EC" id="2.7.13.3"/>
    </reaction>
</comment>
<keyword evidence="5" id="KW-0418">Kinase</keyword>
<dbReference type="Gene3D" id="1.10.287.130">
    <property type="match status" value="1"/>
</dbReference>
<evidence type="ECO:0000256" key="2">
    <source>
        <dbReference type="ARBA" id="ARBA00012438"/>
    </source>
</evidence>
<dbReference type="GO" id="GO:0000155">
    <property type="term" value="F:phosphorelay sensor kinase activity"/>
    <property type="evidence" value="ECO:0007669"/>
    <property type="project" value="InterPro"/>
</dbReference>
<dbReference type="SUPFAM" id="SSF55874">
    <property type="entry name" value="ATPase domain of HSP90 chaperone/DNA topoisomerase II/histidine kinase"/>
    <property type="match status" value="1"/>
</dbReference>
<gene>
    <name evidence="10" type="ORF">DI632_08410</name>
</gene>
<keyword evidence="3" id="KW-0597">Phosphoprotein</keyword>
<dbReference type="Pfam" id="PF13188">
    <property type="entry name" value="PAS_8"/>
    <property type="match status" value="1"/>
</dbReference>
<dbReference type="Gene3D" id="3.30.565.10">
    <property type="entry name" value="Histidine kinase-like ATPase, C-terminal domain"/>
    <property type="match status" value="1"/>
</dbReference>
<dbReference type="CDD" id="cd00082">
    <property type="entry name" value="HisKA"/>
    <property type="match status" value="1"/>
</dbReference>
<dbReference type="InterPro" id="IPR003661">
    <property type="entry name" value="HisK_dim/P_dom"/>
</dbReference>
<feature type="transmembrane region" description="Helical" evidence="8">
    <location>
        <begin position="12"/>
        <end position="45"/>
    </location>
</feature>
<evidence type="ECO:0000313" key="10">
    <source>
        <dbReference type="EMBL" id="PZO77708.1"/>
    </source>
</evidence>
<dbReference type="SMART" id="SM00387">
    <property type="entry name" value="HATPase_c"/>
    <property type="match status" value="1"/>
</dbReference>
<proteinExistence type="predicted"/>
<dbReference type="GO" id="GO:0005886">
    <property type="term" value="C:plasma membrane"/>
    <property type="evidence" value="ECO:0007669"/>
    <property type="project" value="TreeGrafter"/>
</dbReference>